<keyword evidence="2 5" id="KW-0963">Cytoplasm</keyword>
<dbReference type="GO" id="GO:0006457">
    <property type="term" value="P:protein folding"/>
    <property type="evidence" value="ECO:0007669"/>
    <property type="project" value="InterPro"/>
</dbReference>
<keyword evidence="9" id="KW-1185">Reference proteome</keyword>
<evidence type="ECO:0000256" key="6">
    <source>
        <dbReference type="SAM" id="MobiDB-lite"/>
    </source>
</evidence>
<evidence type="ECO:0000313" key="8">
    <source>
        <dbReference type="EMBL" id="NEX45636.1"/>
    </source>
</evidence>
<dbReference type="InterPro" id="IPR036118">
    <property type="entry name" value="UreE_N_sf"/>
</dbReference>
<dbReference type="InterPro" id="IPR007864">
    <property type="entry name" value="UreE_C_dom"/>
</dbReference>
<dbReference type="GO" id="GO:0051082">
    <property type="term" value="F:unfolded protein binding"/>
    <property type="evidence" value="ECO:0007669"/>
    <property type="project" value="UniProtKB-UniRule"/>
</dbReference>
<accession>A0A6B3RK77</accession>
<dbReference type="Gene3D" id="3.30.70.790">
    <property type="entry name" value="UreE, C-terminal domain"/>
    <property type="match status" value="1"/>
</dbReference>
<evidence type="ECO:0000313" key="9">
    <source>
        <dbReference type="Proteomes" id="UP000481421"/>
    </source>
</evidence>
<name>A0A6B3RK77_9RHOB</name>
<keyword evidence="3 5" id="KW-0533">Nickel</keyword>
<dbReference type="Pfam" id="PF02814">
    <property type="entry name" value="UreE_N"/>
    <property type="match status" value="1"/>
</dbReference>
<evidence type="ECO:0000256" key="2">
    <source>
        <dbReference type="ARBA" id="ARBA00022490"/>
    </source>
</evidence>
<evidence type="ECO:0000256" key="4">
    <source>
        <dbReference type="ARBA" id="ARBA00023186"/>
    </source>
</evidence>
<dbReference type="InterPro" id="IPR012406">
    <property type="entry name" value="UreE"/>
</dbReference>
<evidence type="ECO:0000259" key="7">
    <source>
        <dbReference type="SMART" id="SM00988"/>
    </source>
</evidence>
<dbReference type="CDD" id="cd00571">
    <property type="entry name" value="UreE"/>
    <property type="match status" value="1"/>
</dbReference>
<proteinExistence type="inferred from homology"/>
<evidence type="ECO:0000256" key="5">
    <source>
        <dbReference type="HAMAP-Rule" id="MF_00822"/>
    </source>
</evidence>
<evidence type="ECO:0000256" key="1">
    <source>
        <dbReference type="ARBA" id="ARBA00004496"/>
    </source>
</evidence>
<dbReference type="GO" id="GO:0019627">
    <property type="term" value="P:urea metabolic process"/>
    <property type="evidence" value="ECO:0007669"/>
    <property type="project" value="InterPro"/>
</dbReference>
<dbReference type="SMART" id="SM00988">
    <property type="entry name" value="UreE_N"/>
    <property type="match status" value="1"/>
</dbReference>
<gene>
    <name evidence="5" type="primary">ureE</name>
    <name evidence="8" type="ORF">G3572_05425</name>
</gene>
<dbReference type="EMBL" id="JAAIKE010000001">
    <property type="protein sequence ID" value="NEX45636.1"/>
    <property type="molecule type" value="Genomic_DNA"/>
</dbReference>
<dbReference type="AlphaFoldDB" id="A0A6B3RK77"/>
<feature type="domain" description="UreE urease accessory N-terminal" evidence="7">
    <location>
        <begin position="4"/>
        <end position="68"/>
    </location>
</feature>
<sequence>MTDLSPARRLLTTAPAQCHDVVVLSYDERLIRRKRLVTSAGAGFLVDLPEVTNLDAFWGFELEDGRAIGVVAAEEPVLEITGPDLARYAWHIGNRHTPCQVEPARLVIRADHVLEAMLRQLGATVRADKAAFTPEVGAYGLGRPMGHDHGPADADGHGHAHHHDHHHHDHDHHHHAKA</sequence>
<comment type="caution">
    <text evidence="8">The sequence shown here is derived from an EMBL/GenBank/DDBJ whole genome shotgun (WGS) entry which is preliminary data.</text>
</comment>
<dbReference type="GO" id="GO:0016151">
    <property type="term" value="F:nickel cation binding"/>
    <property type="evidence" value="ECO:0007669"/>
    <property type="project" value="UniProtKB-UniRule"/>
</dbReference>
<dbReference type="Proteomes" id="UP000481421">
    <property type="component" value="Unassembled WGS sequence"/>
</dbReference>
<organism evidence="8 9">
    <name type="scientific">Pseudotabrizicola algicola</name>
    <dbReference type="NCBI Taxonomy" id="2709381"/>
    <lineage>
        <taxon>Bacteria</taxon>
        <taxon>Pseudomonadati</taxon>
        <taxon>Pseudomonadota</taxon>
        <taxon>Alphaproteobacteria</taxon>
        <taxon>Rhodobacterales</taxon>
        <taxon>Paracoccaceae</taxon>
        <taxon>Pseudotabrizicola</taxon>
    </lineage>
</organism>
<dbReference type="SUPFAM" id="SSF69737">
    <property type="entry name" value="Urease metallochaperone UreE, C-terminal domain"/>
    <property type="match status" value="1"/>
</dbReference>
<protein>
    <recommendedName>
        <fullName evidence="5">Urease accessory protein UreE</fullName>
    </recommendedName>
</protein>
<dbReference type="GO" id="GO:0005737">
    <property type="term" value="C:cytoplasm"/>
    <property type="evidence" value="ECO:0007669"/>
    <property type="project" value="UniProtKB-SubCell"/>
</dbReference>
<comment type="subcellular location">
    <subcellularLocation>
        <location evidence="1 5">Cytoplasm</location>
    </subcellularLocation>
</comment>
<keyword evidence="4 5" id="KW-0143">Chaperone</keyword>
<feature type="compositionally biased region" description="Basic and acidic residues" evidence="6">
    <location>
        <begin position="145"/>
        <end position="158"/>
    </location>
</feature>
<dbReference type="InterPro" id="IPR004029">
    <property type="entry name" value="UreE_N"/>
</dbReference>
<dbReference type="GO" id="GO:0065003">
    <property type="term" value="P:protein-containing complex assembly"/>
    <property type="evidence" value="ECO:0007669"/>
    <property type="project" value="InterPro"/>
</dbReference>
<reference evidence="8 9" key="1">
    <citation type="submission" date="2020-02" db="EMBL/GenBank/DDBJ databases">
        <title>Rhodobacter algicola sp. nov., isolated from microalga culture.</title>
        <authorList>
            <person name="Park C.-Y."/>
        </authorList>
    </citation>
    <scope>NUCLEOTIDE SEQUENCE [LARGE SCALE GENOMIC DNA]</scope>
    <source>
        <strain evidence="8 9">ETT8</strain>
    </source>
</reference>
<dbReference type="SUPFAM" id="SSF69287">
    <property type="entry name" value="Urease metallochaperone UreE, N-terminal domain"/>
    <property type="match status" value="1"/>
</dbReference>
<evidence type="ECO:0000256" key="3">
    <source>
        <dbReference type="ARBA" id="ARBA00022596"/>
    </source>
</evidence>
<comment type="function">
    <text evidence="5">Involved in urease metallocenter assembly. Binds nickel. Probably functions as a nickel donor during metallocenter assembly.</text>
</comment>
<dbReference type="HAMAP" id="MF_00822">
    <property type="entry name" value="UreE"/>
    <property type="match status" value="1"/>
</dbReference>
<feature type="compositionally biased region" description="Basic residues" evidence="6">
    <location>
        <begin position="159"/>
        <end position="178"/>
    </location>
</feature>
<dbReference type="Gene3D" id="2.60.260.20">
    <property type="entry name" value="Urease metallochaperone UreE, N-terminal domain"/>
    <property type="match status" value="1"/>
</dbReference>
<dbReference type="RefSeq" id="WP_164609609.1">
    <property type="nucleotide sequence ID" value="NZ_JAAIKE010000001.1"/>
</dbReference>
<dbReference type="PIRSF" id="PIRSF036402">
    <property type="entry name" value="Ureas_acces_UreE"/>
    <property type="match status" value="1"/>
</dbReference>
<feature type="region of interest" description="Disordered" evidence="6">
    <location>
        <begin position="142"/>
        <end position="178"/>
    </location>
</feature>
<dbReference type="Pfam" id="PF05194">
    <property type="entry name" value="UreE_C"/>
    <property type="match status" value="1"/>
</dbReference>
<comment type="similarity">
    <text evidence="5">Belongs to the UreE family.</text>
</comment>